<evidence type="ECO:0000256" key="4">
    <source>
        <dbReference type="ARBA" id="ARBA00023136"/>
    </source>
</evidence>
<dbReference type="Proteomes" id="UP000659654">
    <property type="component" value="Unassembled WGS sequence"/>
</dbReference>
<dbReference type="Proteomes" id="UP000582659">
    <property type="component" value="Unassembled WGS sequence"/>
</dbReference>
<feature type="transmembrane region" description="Helical" evidence="6">
    <location>
        <begin position="24"/>
        <end position="42"/>
    </location>
</feature>
<keyword evidence="8" id="KW-1185">Reference proteome</keyword>
<dbReference type="OrthoDB" id="5850678at2759"/>
<keyword evidence="2 6" id="KW-0812">Transmembrane</keyword>
<proteinExistence type="inferred from homology"/>
<evidence type="ECO:0000256" key="1">
    <source>
        <dbReference type="ARBA" id="ARBA00004141"/>
    </source>
</evidence>
<feature type="transmembrane region" description="Helical" evidence="6">
    <location>
        <begin position="241"/>
        <end position="260"/>
    </location>
</feature>
<organism evidence="7 8">
    <name type="scientific">Bursaphelenchus xylophilus</name>
    <name type="common">Pinewood nematode worm</name>
    <name type="synonym">Aphelenchoides xylophilus</name>
    <dbReference type="NCBI Taxonomy" id="6326"/>
    <lineage>
        <taxon>Eukaryota</taxon>
        <taxon>Metazoa</taxon>
        <taxon>Ecdysozoa</taxon>
        <taxon>Nematoda</taxon>
        <taxon>Chromadorea</taxon>
        <taxon>Rhabditida</taxon>
        <taxon>Tylenchina</taxon>
        <taxon>Tylenchomorpha</taxon>
        <taxon>Aphelenchoidea</taxon>
        <taxon>Aphelenchoididae</taxon>
        <taxon>Bursaphelenchus</taxon>
    </lineage>
</organism>
<dbReference type="GO" id="GO:0004984">
    <property type="term" value="F:olfactory receptor activity"/>
    <property type="evidence" value="ECO:0007669"/>
    <property type="project" value="TreeGrafter"/>
</dbReference>
<dbReference type="InterPro" id="IPR051080">
    <property type="entry name" value="Nematode_rcpt-like_serp_alpha"/>
</dbReference>
<keyword evidence="3 6" id="KW-1133">Transmembrane helix</keyword>
<dbReference type="AlphaFoldDB" id="A0A7I8X9G9"/>
<reference evidence="7" key="1">
    <citation type="submission" date="2020-09" db="EMBL/GenBank/DDBJ databases">
        <authorList>
            <person name="Kikuchi T."/>
        </authorList>
    </citation>
    <scope>NUCLEOTIDE SEQUENCE</scope>
    <source>
        <strain evidence="7">Ka4C1</strain>
    </source>
</reference>
<feature type="transmembrane region" description="Helical" evidence="6">
    <location>
        <begin position="146"/>
        <end position="164"/>
    </location>
</feature>
<sequence>MYSTVLCKESEEYRVYLPLRASEAASAGLCIPAFVMLVYTAVTRKERVITSSLHFNFKLLLYNIWFIVASQLLFDIGSCFYMIWRLTFLSDYCSNIFTVWECFLIRGPILWAIPAMTLAHAAALLERTLATRCSEDYERRGKCMGMMTMIGLWVVGAVIDYNIFAVDNMFGKLAYCNATVPENQGRVRKMLTCLLPLELLITAGDIGLWWINRRDQKQTSCFRIYTDYSLSKSFQKSENYLTSRLVLPISLIHSAFYLVYLTLSSSFRSAYGYDSDPKAFMVGIMLVNGVLTIGITTCIITYLWCIRKMENDRRLRELEHGSKKNTEIYFKMLNSQIK</sequence>
<feature type="transmembrane region" description="Helical" evidence="6">
    <location>
        <begin position="280"/>
        <end position="306"/>
    </location>
</feature>
<dbReference type="EMBL" id="CAJFCV020000004">
    <property type="protein sequence ID" value="CAG9118645.1"/>
    <property type="molecule type" value="Genomic_DNA"/>
</dbReference>
<dbReference type="PANTHER" id="PTHR31357:SF5">
    <property type="entry name" value="SERPENTINE RECEPTOR CLASS ALPHA-1-RELATED"/>
    <property type="match status" value="1"/>
</dbReference>
<dbReference type="GO" id="GO:0016020">
    <property type="term" value="C:membrane"/>
    <property type="evidence" value="ECO:0007669"/>
    <property type="project" value="UniProtKB-SubCell"/>
</dbReference>
<comment type="caution">
    <text evidence="7">The sequence shown here is derived from an EMBL/GenBank/DDBJ whole genome shotgun (WGS) entry which is preliminary data.</text>
</comment>
<evidence type="ECO:0000256" key="6">
    <source>
        <dbReference type="SAM" id="Phobius"/>
    </source>
</evidence>
<feature type="transmembrane region" description="Helical" evidence="6">
    <location>
        <begin position="62"/>
        <end position="83"/>
    </location>
</feature>
<keyword evidence="4 6" id="KW-0472">Membrane</keyword>
<evidence type="ECO:0000313" key="7">
    <source>
        <dbReference type="EMBL" id="CAD5228163.1"/>
    </source>
</evidence>
<evidence type="ECO:0000256" key="2">
    <source>
        <dbReference type="ARBA" id="ARBA00022692"/>
    </source>
</evidence>
<dbReference type="Pfam" id="PF10292">
    <property type="entry name" value="7TM_GPCR_Srab"/>
    <property type="match status" value="1"/>
</dbReference>
<evidence type="ECO:0000256" key="3">
    <source>
        <dbReference type="ARBA" id="ARBA00022989"/>
    </source>
</evidence>
<gene>
    <name evidence="7" type="ORF">BXYJ_LOCUS10307</name>
</gene>
<comment type="similarity">
    <text evidence="5">Belongs to the nematode receptor-like protein sra family.</text>
</comment>
<comment type="subcellular location">
    <subcellularLocation>
        <location evidence="1">Membrane</location>
        <topology evidence="1">Multi-pass membrane protein</topology>
    </subcellularLocation>
</comment>
<dbReference type="EMBL" id="CAJFDI010000004">
    <property type="protein sequence ID" value="CAD5228163.1"/>
    <property type="molecule type" value="Genomic_DNA"/>
</dbReference>
<feature type="transmembrane region" description="Helical" evidence="6">
    <location>
        <begin position="103"/>
        <end position="125"/>
    </location>
</feature>
<dbReference type="PANTHER" id="PTHR31357">
    <property type="entry name" value="SERPENTINE RECEPTOR CLASS ALPHA-10"/>
    <property type="match status" value="1"/>
</dbReference>
<protein>
    <submittedName>
        <fullName evidence="7">(pine wood nematode) hypothetical protein</fullName>
    </submittedName>
</protein>
<evidence type="ECO:0000256" key="5">
    <source>
        <dbReference type="ARBA" id="ARBA00037994"/>
    </source>
</evidence>
<dbReference type="InterPro" id="IPR019408">
    <property type="entry name" value="7TM_GPCR_serpentine_rcpt_Srab"/>
</dbReference>
<evidence type="ECO:0000313" key="8">
    <source>
        <dbReference type="Proteomes" id="UP000659654"/>
    </source>
</evidence>
<accession>A0A7I8X9G9</accession>
<name>A0A7I8X9G9_BURXY</name>